<keyword evidence="2" id="KW-1185">Reference proteome</keyword>
<dbReference type="InterPro" id="IPR011697">
    <property type="entry name" value="Peptidase_C26"/>
</dbReference>
<reference evidence="1 2" key="1">
    <citation type="submission" date="2020-08" db="EMBL/GenBank/DDBJ databases">
        <title>Genomic Encyclopedia of Type Strains, Phase III (KMG-III): the genomes of soil and plant-associated and newly described type strains.</title>
        <authorList>
            <person name="Whitman W."/>
        </authorList>
    </citation>
    <scope>NUCLEOTIDE SEQUENCE [LARGE SCALE GENOMIC DNA]</scope>
    <source>
        <strain evidence="1 2">CECT 3266</strain>
    </source>
</reference>
<dbReference type="GO" id="GO:0016740">
    <property type="term" value="F:transferase activity"/>
    <property type="evidence" value="ECO:0007669"/>
    <property type="project" value="UniProtKB-KW"/>
</dbReference>
<name>A0A7W7PM69_9ACTN</name>
<dbReference type="PANTHER" id="PTHR43235">
    <property type="entry name" value="GLUTAMINE AMIDOTRANSFERASE PB2B2.05-RELATED"/>
    <property type="match status" value="1"/>
</dbReference>
<dbReference type="SUPFAM" id="SSF52317">
    <property type="entry name" value="Class I glutamine amidotransferase-like"/>
    <property type="match status" value="1"/>
</dbReference>
<dbReference type="RefSeq" id="WP_184350776.1">
    <property type="nucleotide sequence ID" value="NZ_JACHJH010000006.1"/>
</dbReference>
<keyword evidence="1" id="KW-0315">Glutamine amidotransferase</keyword>
<dbReference type="InterPro" id="IPR044668">
    <property type="entry name" value="PuuD-like"/>
</dbReference>
<evidence type="ECO:0000313" key="2">
    <source>
        <dbReference type="Proteomes" id="UP000556084"/>
    </source>
</evidence>
<dbReference type="Proteomes" id="UP000556084">
    <property type="component" value="Unassembled WGS sequence"/>
</dbReference>
<dbReference type="Gene3D" id="3.40.50.880">
    <property type="match status" value="1"/>
</dbReference>
<comment type="caution">
    <text evidence="1">The sequence shown here is derived from an EMBL/GenBank/DDBJ whole genome shotgun (WGS) entry which is preliminary data.</text>
</comment>
<dbReference type="EMBL" id="JACHJH010000006">
    <property type="protein sequence ID" value="MBB4895024.1"/>
    <property type="molecule type" value="Genomic_DNA"/>
</dbReference>
<dbReference type="GO" id="GO:0033969">
    <property type="term" value="F:gamma-glutamyl-gamma-aminobutyrate hydrolase activity"/>
    <property type="evidence" value="ECO:0007669"/>
    <property type="project" value="TreeGrafter"/>
</dbReference>
<accession>A0A7W7PM69</accession>
<dbReference type="Pfam" id="PF07722">
    <property type="entry name" value="Peptidase_C26"/>
    <property type="match status" value="1"/>
</dbReference>
<gene>
    <name evidence="1" type="ORF">FHS39_004091</name>
</gene>
<dbReference type="AlphaFoldDB" id="A0A7W7PM69"/>
<dbReference type="CDD" id="cd01745">
    <property type="entry name" value="GATase1_2"/>
    <property type="match status" value="1"/>
</dbReference>
<proteinExistence type="predicted"/>
<dbReference type="PROSITE" id="PS51273">
    <property type="entry name" value="GATASE_TYPE_1"/>
    <property type="match status" value="1"/>
</dbReference>
<dbReference type="GO" id="GO:0006598">
    <property type="term" value="P:polyamine catabolic process"/>
    <property type="evidence" value="ECO:0007669"/>
    <property type="project" value="TreeGrafter"/>
</dbReference>
<dbReference type="GO" id="GO:0005829">
    <property type="term" value="C:cytosol"/>
    <property type="evidence" value="ECO:0007669"/>
    <property type="project" value="TreeGrafter"/>
</dbReference>
<protein>
    <submittedName>
        <fullName evidence="1">Putative glutamine amidotransferase</fullName>
    </submittedName>
</protein>
<dbReference type="InterPro" id="IPR029062">
    <property type="entry name" value="Class_I_gatase-like"/>
</dbReference>
<evidence type="ECO:0000313" key="1">
    <source>
        <dbReference type="EMBL" id="MBB4895024.1"/>
    </source>
</evidence>
<sequence length="236" mass="24665">MTAKPLIGITTYLTRARWGAWDLKAALLPASYPAQVQRAGGLAVMLPPDEPGAAEAVVSRLDGLVLGGGEDLDPALYGQAPHARAGAPVPERDRWETALLSAALERGVPVLGICRGMQVMNVQAGGTLCQHVPDLVGHDGHNPAPGTFTDHAVEPVPGTLTGKLLPDAFGVATHHHQSVDRLGEGLVASAYAEDGTVEALERPGGGFVLGVQWHPEAREDLRLTEALVRAAVEGPF</sequence>
<keyword evidence="1" id="KW-0808">Transferase</keyword>
<dbReference type="PANTHER" id="PTHR43235:SF1">
    <property type="entry name" value="GLUTAMINE AMIDOTRANSFERASE PB2B2.05-RELATED"/>
    <property type="match status" value="1"/>
</dbReference>
<organism evidence="1 2">
    <name type="scientific">Streptomyces olivoverticillatus</name>
    <dbReference type="NCBI Taxonomy" id="66427"/>
    <lineage>
        <taxon>Bacteria</taxon>
        <taxon>Bacillati</taxon>
        <taxon>Actinomycetota</taxon>
        <taxon>Actinomycetes</taxon>
        <taxon>Kitasatosporales</taxon>
        <taxon>Streptomycetaceae</taxon>
        <taxon>Streptomyces</taxon>
    </lineage>
</organism>